<evidence type="ECO:0000256" key="4">
    <source>
        <dbReference type="RuleBase" id="RU003876"/>
    </source>
</evidence>
<sequence>MADNSKAEDTASDSVDAAKNASDKKEKLADQVMQNPQVLAALQERLDNTALTPSSYIETLPKAVKRRIDALKQLQVKCAHIEAKFYEEVHDLERKYAALYQPLFDKRREFINGEAEPTDAESEWHSENEEEEKLAGDLKNAVVIEEKAEAEETNVKGIPDFWFTIFRNVDMLSELVQEYDEPILKHLQDIKVKFSEPGQPMSFSLEFHFGPNDYFSNTVLTKTYKMKSEPDKTDPFSFEGPEIVDCEGCTIDWKKGKNVTVKTIKKKQKHKGRGTVRTITKQVPNDSFFNFFNPIKVSGDGESLVSLFLKRHNCSLLFFLQHLYANYSDSLIVVHILVVFAVAGVELYLDKLKDTVDFSKSCDLLLLHVLLRYICNCRCWEKVIAFPSHTTGNQLFMKA</sequence>
<evidence type="ECO:0000313" key="7">
    <source>
        <dbReference type="Ensembl" id="ENSCMMP00000002058.1"/>
    </source>
</evidence>
<dbReference type="InterPro" id="IPR037231">
    <property type="entry name" value="NAP-like_sf"/>
</dbReference>
<keyword evidence="3" id="KW-0539">Nucleus</keyword>
<reference evidence="7" key="2">
    <citation type="submission" date="2025-08" db="UniProtKB">
        <authorList>
            <consortium name="Ensembl"/>
        </authorList>
    </citation>
    <scope>IDENTIFICATION</scope>
</reference>
<evidence type="ECO:0000256" key="2">
    <source>
        <dbReference type="ARBA" id="ARBA00009947"/>
    </source>
</evidence>
<comment type="subcellular location">
    <subcellularLocation>
        <location evidence="1">Nucleus</location>
    </subcellularLocation>
</comment>
<keyword evidence="6" id="KW-0812">Transmembrane</keyword>
<proteinExistence type="inferred from homology"/>
<evidence type="ECO:0000256" key="6">
    <source>
        <dbReference type="SAM" id="Phobius"/>
    </source>
</evidence>
<feature type="transmembrane region" description="Helical" evidence="6">
    <location>
        <begin position="330"/>
        <end position="349"/>
    </location>
</feature>
<evidence type="ECO:0000256" key="3">
    <source>
        <dbReference type="ARBA" id="ARBA00023242"/>
    </source>
</evidence>
<dbReference type="FunFam" id="3.30.1120.90:FF:000001">
    <property type="entry name" value="Nucleosome assembly protein 1-like 1"/>
    <property type="match status" value="1"/>
</dbReference>
<dbReference type="InterPro" id="IPR002164">
    <property type="entry name" value="NAP_family"/>
</dbReference>
<dbReference type="Gene3D" id="3.30.1120.90">
    <property type="entry name" value="Nucleosome assembly protein"/>
    <property type="match status" value="1"/>
</dbReference>
<dbReference type="AlphaFoldDB" id="A0A8C3B8L2"/>
<name>A0A8C3B8L2_CAIMO</name>
<dbReference type="FunFam" id="1.20.5.1500:FF:000001">
    <property type="entry name" value="Nucleosome assembly protein 1-like 1"/>
    <property type="match status" value="1"/>
</dbReference>
<keyword evidence="8" id="KW-1185">Reference proteome</keyword>
<dbReference type="PANTHER" id="PTHR11875">
    <property type="entry name" value="TESTIS-SPECIFIC Y-ENCODED PROTEIN"/>
    <property type="match status" value="1"/>
</dbReference>
<evidence type="ECO:0000313" key="8">
    <source>
        <dbReference type="Proteomes" id="UP000694556"/>
    </source>
</evidence>
<reference evidence="7" key="1">
    <citation type="submission" date="2018-09" db="EMBL/GenBank/DDBJ databases">
        <title>Common duck and Muscovy duck high density SNP chip.</title>
        <authorList>
            <person name="Vignal A."/>
            <person name="Thebault N."/>
            <person name="Warren W.C."/>
        </authorList>
    </citation>
    <scope>NUCLEOTIDE SEQUENCE [LARGE SCALE GENOMIC DNA]</scope>
</reference>
<feature type="region of interest" description="Disordered" evidence="5">
    <location>
        <begin position="1"/>
        <end position="32"/>
    </location>
</feature>
<comment type="similarity">
    <text evidence="2 4">Belongs to the nucleosome assembly protein (NAP) family.</text>
</comment>
<evidence type="ECO:0000256" key="5">
    <source>
        <dbReference type="SAM" id="MobiDB-lite"/>
    </source>
</evidence>
<accession>A0A8C3B8L2</accession>
<dbReference type="SUPFAM" id="SSF143113">
    <property type="entry name" value="NAP-like"/>
    <property type="match status" value="1"/>
</dbReference>
<reference evidence="7" key="3">
    <citation type="submission" date="2025-09" db="UniProtKB">
        <authorList>
            <consortium name="Ensembl"/>
        </authorList>
    </citation>
    <scope>IDENTIFICATION</scope>
</reference>
<dbReference type="Proteomes" id="UP000694556">
    <property type="component" value="Chromosome 5"/>
</dbReference>
<evidence type="ECO:0000256" key="1">
    <source>
        <dbReference type="ARBA" id="ARBA00004123"/>
    </source>
</evidence>
<protein>
    <submittedName>
        <fullName evidence="7">Nucleosome assembly protein 1 like 4</fullName>
    </submittedName>
</protein>
<dbReference type="GO" id="GO:0006334">
    <property type="term" value="P:nucleosome assembly"/>
    <property type="evidence" value="ECO:0007669"/>
    <property type="project" value="InterPro"/>
</dbReference>
<dbReference type="Pfam" id="PF00956">
    <property type="entry name" value="NAP"/>
    <property type="match status" value="1"/>
</dbReference>
<keyword evidence="6" id="KW-1133">Transmembrane helix</keyword>
<dbReference type="Gene3D" id="1.20.5.1500">
    <property type="match status" value="1"/>
</dbReference>
<organism evidence="7 8">
    <name type="scientific">Cairina moschata</name>
    <name type="common">Muscovy duck</name>
    <dbReference type="NCBI Taxonomy" id="8855"/>
    <lineage>
        <taxon>Eukaryota</taxon>
        <taxon>Metazoa</taxon>
        <taxon>Chordata</taxon>
        <taxon>Craniata</taxon>
        <taxon>Vertebrata</taxon>
        <taxon>Euteleostomi</taxon>
        <taxon>Archelosauria</taxon>
        <taxon>Archosauria</taxon>
        <taxon>Dinosauria</taxon>
        <taxon>Saurischia</taxon>
        <taxon>Theropoda</taxon>
        <taxon>Coelurosauria</taxon>
        <taxon>Aves</taxon>
        <taxon>Neognathae</taxon>
        <taxon>Galloanserae</taxon>
        <taxon>Anseriformes</taxon>
        <taxon>Anatidae</taxon>
        <taxon>Anatinae</taxon>
        <taxon>Cairina</taxon>
    </lineage>
</organism>
<dbReference type="Ensembl" id="ENSCMMT00000002297.1">
    <property type="protein sequence ID" value="ENSCMMP00000002058.1"/>
    <property type="gene ID" value="ENSCMMG00000001324.1"/>
</dbReference>
<dbReference type="GO" id="GO:0005634">
    <property type="term" value="C:nucleus"/>
    <property type="evidence" value="ECO:0007669"/>
    <property type="project" value="UniProtKB-SubCell"/>
</dbReference>
<keyword evidence="6" id="KW-0472">Membrane</keyword>